<accession>A0A6N7LYX6</accession>
<evidence type="ECO:0008006" key="3">
    <source>
        <dbReference type="Google" id="ProtNLM"/>
    </source>
</evidence>
<dbReference type="RefSeq" id="WP_153501659.1">
    <property type="nucleotide sequence ID" value="NZ_WIRE01000001.1"/>
</dbReference>
<organism evidence="1 2">
    <name type="scientific">Alcanivorax sediminis</name>
    <dbReference type="NCBI Taxonomy" id="2663008"/>
    <lineage>
        <taxon>Bacteria</taxon>
        <taxon>Pseudomonadati</taxon>
        <taxon>Pseudomonadota</taxon>
        <taxon>Gammaproteobacteria</taxon>
        <taxon>Oceanospirillales</taxon>
        <taxon>Alcanivoracaceae</taxon>
        <taxon>Alcanivorax</taxon>
    </lineage>
</organism>
<dbReference type="SUPFAM" id="SSF56059">
    <property type="entry name" value="Glutathione synthetase ATP-binding domain-like"/>
    <property type="match status" value="1"/>
</dbReference>
<sequence length="332" mass="37213">MKPNVYVATLPNGFFGSAGSSWKSLSATEIVEDLMCSGYAAKVISVDQIPRLDLKPDDVVFYTSSDDPDIRTYVKDHIYLASKFCKVVPSMDVLMAHENKGFQQIYREKMGFGGLEGTYFLHKDEGPKKYPFVFKTSNGAGSAGVELIKHEQDLKKVRGKFRVGLMRFLINLARKIKLTPSEYAIYSYRNKGKCLSVSQQFVPDLAGDYKVLVFANKYFVLRRGVRKNSFKASGSGMFEFPVSGDLPCEVLSFAADVYRRLDSPYASLDIAISSGVCYLIEYQATNFGPYTLVNSPGFYSMVGDKWAYTEGGSDLQKCFSEAMIDYLRKFDV</sequence>
<protein>
    <recommendedName>
        <fullName evidence="3">ATP-grasp domain-containing protein</fullName>
    </recommendedName>
</protein>
<gene>
    <name evidence="1" type="ORF">GFN93_14100</name>
</gene>
<evidence type="ECO:0000313" key="1">
    <source>
        <dbReference type="EMBL" id="MQX54384.1"/>
    </source>
</evidence>
<proteinExistence type="predicted"/>
<evidence type="ECO:0000313" key="2">
    <source>
        <dbReference type="Proteomes" id="UP000469421"/>
    </source>
</evidence>
<reference evidence="1 2" key="1">
    <citation type="submission" date="2019-10" db="EMBL/GenBank/DDBJ databases">
        <title>Alcanivorax sp.PA15-N-34 draft genome sequence.</title>
        <authorList>
            <person name="Liao X."/>
            <person name="Shao Z."/>
        </authorList>
    </citation>
    <scope>NUCLEOTIDE SEQUENCE [LARGE SCALE GENOMIC DNA]</scope>
    <source>
        <strain evidence="1 2">PA15-N-34</strain>
    </source>
</reference>
<dbReference type="EMBL" id="WIRE01000001">
    <property type="protein sequence ID" value="MQX54384.1"/>
    <property type="molecule type" value="Genomic_DNA"/>
</dbReference>
<keyword evidence="2" id="KW-1185">Reference proteome</keyword>
<name>A0A6N7LYX6_9GAMM</name>
<comment type="caution">
    <text evidence="1">The sequence shown here is derived from an EMBL/GenBank/DDBJ whole genome shotgun (WGS) entry which is preliminary data.</text>
</comment>
<dbReference type="AlphaFoldDB" id="A0A6N7LYX6"/>
<dbReference type="Proteomes" id="UP000469421">
    <property type="component" value="Unassembled WGS sequence"/>
</dbReference>